<dbReference type="GO" id="GO:0017111">
    <property type="term" value="F:ribonucleoside triphosphate phosphatase activity"/>
    <property type="evidence" value="ECO:0007669"/>
    <property type="project" value="InterPro"/>
</dbReference>
<evidence type="ECO:0000256" key="7">
    <source>
        <dbReference type="ARBA" id="ARBA00023080"/>
    </source>
</evidence>
<comment type="similarity">
    <text evidence="1 10 11">Belongs to the HAM1 NTPase family.</text>
</comment>
<comment type="catalytic activity">
    <reaction evidence="9 10">
        <text>XTP + H2O = XMP + diphosphate + H(+)</text>
        <dbReference type="Rhea" id="RHEA:28610"/>
        <dbReference type="ChEBI" id="CHEBI:15377"/>
        <dbReference type="ChEBI" id="CHEBI:15378"/>
        <dbReference type="ChEBI" id="CHEBI:33019"/>
        <dbReference type="ChEBI" id="CHEBI:57464"/>
        <dbReference type="ChEBI" id="CHEBI:61314"/>
        <dbReference type="EC" id="3.6.1.66"/>
    </reaction>
</comment>
<organism evidence="12 13">
    <name type="scientific">Prevotella intermedia</name>
    <dbReference type="NCBI Taxonomy" id="28131"/>
    <lineage>
        <taxon>Bacteria</taxon>
        <taxon>Pseudomonadati</taxon>
        <taxon>Bacteroidota</taxon>
        <taxon>Bacteroidia</taxon>
        <taxon>Bacteroidales</taxon>
        <taxon>Prevotellaceae</taxon>
        <taxon>Prevotella</taxon>
    </lineage>
</organism>
<dbReference type="InterPro" id="IPR029001">
    <property type="entry name" value="ITPase-like_fam"/>
</dbReference>
<name>A0A2G9IHP6_PREIN</name>
<dbReference type="NCBIfam" id="NF011398">
    <property type="entry name" value="PRK14823.1"/>
    <property type="match status" value="1"/>
</dbReference>
<evidence type="ECO:0000313" key="12">
    <source>
        <dbReference type="EMBL" id="PIN29110.1"/>
    </source>
</evidence>
<keyword evidence="6 10" id="KW-0460">Magnesium</keyword>
<accession>A0A2G9IHP6</accession>
<keyword evidence="5 10" id="KW-0378">Hydrolase</keyword>
<feature type="binding site" evidence="10">
    <location>
        <position position="69"/>
    </location>
    <ligand>
        <name>substrate</name>
    </ligand>
</feature>
<feature type="binding site" evidence="10">
    <location>
        <begin position="177"/>
        <end position="178"/>
    </location>
    <ligand>
        <name>substrate</name>
    </ligand>
</feature>
<dbReference type="RefSeq" id="WP_099977014.1">
    <property type="nucleotide sequence ID" value="NZ_PESN01000001.1"/>
</dbReference>
<dbReference type="InterPro" id="IPR002637">
    <property type="entry name" value="RdgB/HAM1"/>
</dbReference>
<evidence type="ECO:0000256" key="9">
    <source>
        <dbReference type="ARBA" id="ARBA00052017"/>
    </source>
</evidence>
<dbReference type="GO" id="GO:0009146">
    <property type="term" value="P:purine nucleoside triphosphate catabolic process"/>
    <property type="evidence" value="ECO:0007669"/>
    <property type="project" value="UniProtKB-UniRule"/>
</dbReference>
<evidence type="ECO:0000256" key="3">
    <source>
        <dbReference type="ARBA" id="ARBA00022723"/>
    </source>
</evidence>
<dbReference type="Gene3D" id="3.90.950.10">
    <property type="match status" value="1"/>
</dbReference>
<dbReference type="Pfam" id="PF01725">
    <property type="entry name" value="Ham1p_like"/>
    <property type="match status" value="1"/>
</dbReference>
<evidence type="ECO:0000256" key="5">
    <source>
        <dbReference type="ARBA" id="ARBA00022801"/>
    </source>
</evidence>
<dbReference type="GO" id="GO:0036220">
    <property type="term" value="F:ITP diphosphatase activity"/>
    <property type="evidence" value="ECO:0007669"/>
    <property type="project" value="UniProtKB-UniRule"/>
</dbReference>
<dbReference type="GO" id="GO:0046872">
    <property type="term" value="F:metal ion binding"/>
    <property type="evidence" value="ECO:0007669"/>
    <property type="project" value="UniProtKB-KW"/>
</dbReference>
<protein>
    <recommendedName>
        <fullName evidence="10">dITP/XTP pyrophosphatase</fullName>
        <ecNumber evidence="10">3.6.1.66</ecNumber>
    </recommendedName>
    <alternativeName>
        <fullName evidence="10">Non-canonical purine NTP pyrophosphatase</fullName>
    </alternativeName>
    <alternativeName>
        <fullName evidence="10">Non-standard purine NTP pyrophosphatase</fullName>
    </alternativeName>
    <alternativeName>
        <fullName evidence="10">Nucleoside-triphosphate diphosphatase</fullName>
    </alternativeName>
    <alternativeName>
        <fullName evidence="10">Nucleoside-triphosphate pyrophosphatase</fullName>
        <shortName evidence="10">NTPase</shortName>
    </alternativeName>
</protein>
<comment type="catalytic activity">
    <reaction evidence="8 10">
        <text>dITP + H2O = dIMP + diphosphate + H(+)</text>
        <dbReference type="Rhea" id="RHEA:28342"/>
        <dbReference type="ChEBI" id="CHEBI:15377"/>
        <dbReference type="ChEBI" id="CHEBI:15378"/>
        <dbReference type="ChEBI" id="CHEBI:33019"/>
        <dbReference type="ChEBI" id="CHEBI:61194"/>
        <dbReference type="ChEBI" id="CHEBI:61382"/>
        <dbReference type="EC" id="3.6.1.66"/>
    </reaction>
</comment>
<dbReference type="GO" id="GO:0000166">
    <property type="term" value="F:nucleotide binding"/>
    <property type="evidence" value="ECO:0007669"/>
    <property type="project" value="UniProtKB-KW"/>
</dbReference>
<dbReference type="PANTHER" id="PTHR11067:SF9">
    <property type="entry name" value="INOSINE TRIPHOSPHATE PYROPHOSPHATASE"/>
    <property type="match status" value="1"/>
</dbReference>
<evidence type="ECO:0000313" key="13">
    <source>
        <dbReference type="Proteomes" id="UP000230500"/>
    </source>
</evidence>
<feature type="active site" description="Proton acceptor" evidence="10">
    <location>
        <position position="68"/>
    </location>
</feature>
<gene>
    <name evidence="12" type="ORF">CUC04_06785</name>
</gene>
<comment type="caution">
    <text evidence="10">Lacks conserved residue(s) required for the propagation of feature annotation.</text>
</comment>
<dbReference type="PANTHER" id="PTHR11067">
    <property type="entry name" value="INOSINE TRIPHOSPHATE PYROPHOSPHATASE/HAM1 PROTEIN"/>
    <property type="match status" value="1"/>
</dbReference>
<proteinExistence type="inferred from homology"/>
<dbReference type="HAMAP" id="MF_01405">
    <property type="entry name" value="Non_canon_purine_NTPase"/>
    <property type="match status" value="1"/>
</dbReference>
<dbReference type="Proteomes" id="UP000230500">
    <property type="component" value="Unassembled WGS sequence"/>
</dbReference>
<dbReference type="SUPFAM" id="SSF52972">
    <property type="entry name" value="ITPase-like"/>
    <property type="match status" value="1"/>
</dbReference>
<keyword evidence="3 10" id="KW-0479">Metal-binding</keyword>
<evidence type="ECO:0000256" key="4">
    <source>
        <dbReference type="ARBA" id="ARBA00022741"/>
    </source>
</evidence>
<dbReference type="EC" id="3.6.1.66" evidence="10"/>
<evidence type="ECO:0000256" key="2">
    <source>
        <dbReference type="ARBA" id="ARBA00011738"/>
    </source>
</evidence>
<dbReference type="FunFam" id="3.90.950.10:FF:000001">
    <property type="entry name" value="dITP/XTP pyrophosphatase"/>
    <property type="match status" value="1"/>
</dbReference>
<comment type="subunit">
    <text evidence="2 10">Homodimer.</text>
</comment>
<evidence type="ECO:0000256" key="6">
    <source>
        <dbReference type="ARBA" id="ARBA00022842"/>
    </source>
</evidence>
<comment type="caution">
    <text evidence="12">The sequence shown here is derived from an EMBL/GenBank/DDBJ whole genome shotgun (WGS) entry which is preliminary data.</text>
</comment>
<dbReference type="NCBIfam" id="TIGR00042">
    <property type="entry name" value="RdgB/HAM1 family non-canonical purine NTP pyrophosphatase"/>
    <property type="match status" value="1"/>
</dbReference>
<dbReference type="EMBL" id="PESN01000001">
    <property type="protein sequence ID" value="PIN29110.1"/>
    <property type="molecule type" value="Genomic_DNA"/>
</dbReference>
<dbReference type="InterPro" id="IPR020922">
    <property type="entry name" value="dITP/XTP_pyrophosphatase"/>
</dbReference>
<comment type="catalytic activity">
    <reaction evidence="10">
        <text>ITP + H2O = IMP + diphosphate + H(+)</text>
        <dbReference type="Rhea" id="RHEA:29399"/>
        <dbReference type="ChEBI" id="CHEBI:15377"/>
        <dbReference type="ChEBI" id="CHEBI:15378"/>
        <dbReference type="ChEBI" id="CHEBI:33019"/>
        <dbReference type="ChEBI" id="CHEBI:58053"/>
        <dbReference type="ChEBI" id="CHEBI:61402"/>
        <dbReference type="EC" id="3.6.1.66"/>
    </reaction>
</comment>
<feature type="binding site" evidence="10">
    <location>
        <position position="68"/>
    </location>
    <ligand>
        <name>Mg(2+)</name>
        <dbReference type="ChEBI" id="CHEBI:18420"/>
    </ligand>
</feature>
<dbReference type="GO" id="GO:0035870">
    <property type="term" value="F:dITP diphosphatase activity"/>
    <property type="evidence" value="ECO:0007669"/>
    <property type="project" value="UniProtKB-UniRule"/>
</dbReference>
<reference evidence="12 13" key="1">
    <citation type="submission" date="2017-11" db="EMBL/GenBank/DDBJ databases">
        <title>Genome sequencing of Prevotella intermedia KCOM 2069.</title>
        <authorList>
            <person name="Kook J.-K."/>
            <person name="Park S.-N."/>
            <person name="Lim Y.K."/>
        </authorList>
    </citation>
    <scope>NUCLEOTIDE SEQUENCE [LARGE SCALE GENOMIC DNA]</scope>
    <source>
        <strain evidence="12 13">KCOM 2069</strain>
    </source>
</reference>
<comment type="cofactor">
    <cofactor evidence="10">
        <name>Mg(2+)</name>
        <dbReference type="ChEBI" id="CHEBI:18420"/>
    </cofactor>
    <text evidence="10">Binds 1 Mg(2+) ion per subunit.</text>
</comment>
<evidence type="ECO:0000256" key="10">
    <source>
        <dbReference type="HAMAP-Rule" id="MF_01405"/>
    </source>
</evidence>
<evidence type="ECO:0000256" key="1">
    <source>
        <dbReference type="ARBA" id="ARBA00008023"/>
    </source>
</evidence>
<feature type="binding site" evidence="10">
    <location>
        <begin position="7"/>
        <end position="12"/>
    </location>
    <ligand>
        <name>substrate</name>
    </ligand>
</feature>
<dbReference type="GO" id="GO:0009117">
    <property type="term" value="P:nucleotide metabolic process"/>
    <property type="evidence" value="ECO:0007669"/>
    <property type="project" value="UniProtKB-KW"/>
</dbReference>
<feature type="binding site" evidence="10">
    <location>
        <position position="172"/>
    </location>
    <ligand>
        <name>substrate</name>
    </ligand>
</feature>
<dbReference type="AlphaFoldDB" id="A0A2G9IHP6"/>
<dbReference type="GO" id="GO:0036222">
    <property type="term" value="F:XTP diphosphatase activity"/>
    <property type="evidence" value="ECO:0007669"/>
    <property type="project" value="UniProtKB-UniRule"/>
</dbReference>
<dbReference type="GO" id="GO:0005829">
    <property type="term" value="C:cytosol"/>
    <property type="evidence" value="ECO:0007669"/>
    <property type="project" value="TreeGrafter"/>
</dbReference>
<evidence type="ECO:0000256" key="11">
    <source>
        <dbReference type="RuleBase" id="RU003781"/>
    </source>
</evidence>
<sequence length="192" mass="21578">MKIVFATNNKHKLSEIKDILGNDFDVVSLKDIGCDVDIPETAETLEGNASIKSHYIYDNYHLNCFADDTGLEVDALNGEPGVHSARYDEHTDHDSEANMRKLLRKLGNTTNRKAHFRTVVSLIIDGKEHQFEGKVEGHIATEKSGTEGFGYDPIFIPEGYDKSFAELGEDVKNQISHRARAVRKLAEYLKQL</sequence>
<feature type="binding site" evidence="10">
    <location>
        <begin position="149"/>
        <end position="152"/>
    </location>
    <ligand>
        <name>substrate</name>
    </ligand>
</feature>
<evidence type="ECO:0000256" key="8">
    <source>
        <dbReference type="ARBA" id="ARBA00051875"/>
    </source>
</evidence>
<dbReference type="CDD" id="cd00515">
    <property type="entry name" value="HAM1"/>
    <property type="match status" value="1"/>
</dbReference>
<keyword evidence="7 10" id="KW-0546">Nucleotide metabolism</keyword>
<keyword evidence="4 10" id="KW-0547">Nucleotide-binding</keyword>
<comment type="function">
    <text evidence="10">Pyrophosphatase that catalyzes the hydrolysis of nucleoside triphosphates to their monophosphate derivatives, with a high preference for the non-canonical purine nucleotides XTP (xanthosine triphosphate), dITP (deoxyinosine triphosphate) and ITP. Seems to function as a house-cleaning enzyme that removes non-canonical purine nucleotides from the nucleotide pool, thus preventing their incorporation into DNA/RNA and avoiding chromosomal lesions.</text>
</comment>